<dbReference type="InterPro" id="IPR000387">
    <property type="entry name" value="Tyr_Pase_dom"/>
</dbReference>
<dbReference type="Gene3D" id="3.90.190.10">
    <property type="entry name" value="Protein tyrosine phosphatase superfamily"/>
    <property type="match status" value="2"/>
</dbReference>
<dbReference type="PROSITE" id="PS50054">
    <property type="entry name" value="TYR_PHOSPHATASE_DUAL"/>
    <property type="match status" value="1"/>
</dbReference>
<evidence type="ECO:0000259" key="3">
    <source>
        <dbReference type="PROSITE" id="PS50054"/>
    </source>
</evidence>
<organism evidence="5 6">
    <name type="scientific">Helicostylum pulchrum</name>
    <dbReference type="NCBI Taxonomy" id="562976"/>
    <lineage>
        <taxon>Eukaryota</taxon>
        <taxon>Fungi</taxon>
        <taxon>Fungi incertae sedis</taxon>
        <taxon>Mucoromycota</taxon>
        <taxon>Mucoromycotina</taxon>
        <taxon>Mucoromycetes</taxon>
        <taxon>Mucorales</taxon>
        <taxon>Mucorineae</taxon>
        <taxon>Mucoraceae</taxon>
        <taxon>Helicostylum</taxon>
    </lineage>
</organism>
<sequence length="631" mass="72489">MSALFDPPASLFQGTESDIYTITPSNYASLQRLYKEFPLPDDIFFPWLHGVDGVSNQQNLFFRVRHSLVPNYRGLLLVHCDDEQCARLIDSVLPHHVLDQQGLFLNPADVSINLRNFQYQVARFAMVSDIVCYGKGAHKVAKVLVEAQRKSFDSRLKQLEGVTRIAGKRAVLHANRIKYKTIVIEDEFSVFEHMHPDLVWLDSNGITVTHQDFWQLENQEMKSMSKSTEITHGVWMGNTDDVPVSFLQQDLVENPNQFAICIEAHDLADMPLPSTLTLARERLNDTQVELIHIDVYATAVPQQSEEFDSFFQRLLGLLKFMQDQVELGRRVLIHCSDGYTETSLLGLCWVMFFQKVSLPEAYLYLQQQRSFFVYALDLSALRKIEIGLRTQGDVLEPEPKRMKQVVQDESSDECWDEMEQQVMATTSKQGSIYKQLDLAPSVDELRSFPWFYSDRFEGSFPSRILDFLYLGNLNHATNPEMLKALKVSHVVSVGEHAGLNQGDFELLYLDNLYDDGIDSIKTRLDQVLDFVESARLQGSICLIHCRVGVSRSAAITICYVMKYLKYTLVRAYLFVRAHRLNVIIQPNLKFMYEMLQIEQKQNGKVSITWPVLCQEIYNLNLSYGDTTTFCE</sequence>
<dbReference type="PROSITE" id="PS50056">
    <property type="entry name" value="TYR_PHOSPHATASE_2"/>
    <property type="match status" value="2"/>
</dbReference>
<feature type="domain" description="Tyrosine-protein phosphatase" evidence="3">
    <location>
        <begin position="460"/>
        <end position="603"/>
    </location>
</feature>
<dbReference type="Proteomes" id="UP001476247">
    <property type="component" value="Unassembled WGS sequence"/>
</dbReference>
<dbReference type="InterPro" id="IPR000340">
    <property type="entry name" value="Dual-sp_phosphatase_cat-dom"/>
</dbReference>
<dbReference type="InterPro" id="IPR020422">
    <property type="entry name" value="TYR_PHOSPHATASE_DUAL_dom"/>
</dbReference>
<accession>A0ABP9Y8C9</accession>
<evidence type="ECO:0000256" key="1">
    <source>
        <dbReference type="ARBA" id="ARBA00022801"/>
    </source>
</evidence>
<dbReference type="EMBL" id="BAABUJ010000027">
    <property type="protein sequence ID" value="GAA5803233.1"/>
    <property type="molecule type" value="Genomic_DNA"/>
</dbReference>
<evidence type="ECO:0008006" key="7">
    <source>
        <dbReference type="Google" id="ProtNLM"/>
    </source>
</evidence>
<evidence type="ECO:0000259" key="4">
    <source>
        <dbReference type="PROSITE" id="PS50056"/>
    </source>
</evidence>
<comment type="caution">
    <text evidence="5">The sequence shown here is derived from an EMBL/GenBank/DDBJ whole genome shotgun (WGS) entry which is preliminary data.</text>
</comment>
<name>A0ABP9Y8C9_9FUNG</name>
<dbReference type="PROSITE" id="PS00383">
    <property type="entry name" value="TYR_PHOSPHATASE_1"/>
    <property type="match status" value="1"/>
</dbReference>
<dbReference type="PANTHER" id="PTHR47550:SF1">
    <property type="entry name" value="DUAL SPECIFICITY PROTEIN PHOSPHATASE PPS1"/>
    <property type="match status" value="1"/>
</dbReference>
<dbReference type="InterPro" id="IPR029021">
    <property type="entry name" value="Prot-tyrosine_phosphatase-like"/>
</dbReference>
<evidence type="ECO:0000313" key="5">
    <source>
        <dbReference type="EMBL" id="GAA5803233.1"/>
    </source>
</evidence>
<dbReference type="PANTHER" id="PTHR47550">
    <property type="entry name" value="DUAL SPECIFICITY PROTEIN PHOSPHATASE PPS1"/>
    <property type="match status" value="1"/>
</dbReference>
<evidence type="ECO:0000313" key="6">
    <source>
        <dbReference type="Proteomes" id="UP001476247"/>
    </source>
</evidence>
<gene>
    <name evidence="5" type="ORF">HPULCUR_008710</name>
</gene>
<dbReference type="SMART" id="SM00195">
    <property type="entry name" value="DSPc"/>
    <property type="match status" value="1"/>
</dbReference>
<dbReference type="InterPro" id="IPR016130">
    <property type="entry name" value="Tyr_Pase_AS"/>
</dbReference>
<dbReference type="SUPFAM" id="SSF52799">
    <property type="entry name" value="(Phosphotyrosine protein) phosphatases II"/>
    <property type="match status" value="2"/>
</dbReference>
<dbReference type="Pfam" id="PF00782">
    <property type="entry name" value="DSPc"/>
    <property type="match status" value="1"/>
</dbReference>
<evidence type="ECO:0000256" key="2">
    <source>
        <dbReference type="ARBA" id="ARBA00022912"/>
    </source>
</evidence>
<feature type="domain" description="Tyrosine specific protein phosphatases" evidence="4">
    <location>
        <begin position="525"/>
        <end position="590"/>
    </location>
</feature>
<keyword evidence="6" id="KW-1185">Reference proteome</keyword>
<keyword evidence="1" id="KW-0378">Hydrolase</keyword>
<reference evidence="5 6" key="1">
    <citation type="submission" date="2024-04" db="EMBL/GenBank/DDBJ databases">
        <title>genome sequences of Mucor flavus KT1a and Helicostylum pulchrum KT1b strains isolation_sourced from the surface of a dry-aged beef.</title>
        <authorList>
            <person name="Toyotome T."/>
            <person name="Hosono M."/>
            <person name="Torimaru M."/>
            <person name="Fukuda K."/>
            <person name="Mikami N."/>
        </authorList>
    </citation>
    <scope>NUCLEOTIDE SEQUENCE [LARGE SCALE GENOMIC DNA]</scope>
    <source>
        <strain evidence="5 6">KT1b</strain>
    </source>
</reference>
<dbReference type="InterPro" id="IPR053239">
    <property type="entry name" value="Dual_spec_PTase"/>
</dbReference>
<protein>
    <recommendedName>
        <fullName evidence="7">Protein-tyrosine-phosphatase</fullName>
    </recommendedName>
</protein>
<keyword evidence="2" id="KW-0904">Protein phosphatase</keyword>
<feature type="domain" description="Tyrosine specific protein phosphatases" evidence="4">
    <location>
        <begin position="312"/>
        <end position="380"/>
    </location>
</feature>
<proteinExistence type="predicted"/>